<gene>
    <name evidence="1" type="ORF">BFL37_12555</name>
</gene>
<proteinExistence type="predicted"/>
<evidence type="ECO:0000313" key="1">
    <source>
        <dbReference type="EMBL" id="OUE23491.1"/>
    </source>
</evidence>
<sequence>MTQHVATTYSMLLDLLDNKARPGSEAARTLDERGLVPELDLLKANHDVLQAARSAYDHLNAFASALQSVNQGGWAYGSLARASAEGFGRAHFLLSRESALDMYYRYMRSKIRAVSFLANEQYKTYAPEWGVNAKEVGEAWGAELAALGGQDSYPNKTITPPMLAKAVLTLPEEDRSSSYYAMMASLSHSERPGTDWLIEEALHSDHALVFHPPGLTVNIEQYLTPVFFAKTKVMLPLWEYFGLGPDEFSHWREECIDIARFANDIWYPDNDFSAEH</sequence>
<reference evidence="1 2" key="1">
    <citation type="submission" date="2016-08" db="EMBL/GenBank/DDBJ databases">
        <title>Genome sequence of Clavibacter michiganensis spp strain CFBP8019.</title>
        <authorList>
            <person name="Thapa S.P."/>
            <person name="Coaker G."/>
            <person name="Jacques M.-A."/>
        </authorList>
    </citation>
    <scope>NUCLEOTIDE SEQUENCE [LARGE SCALE GENOMIC DNA]</scope>
    <source>
        <strain evidence="1">CFBP8019</strain>
    </source>
</reference>
<name>A0A251YGX7_9MICO</name>
<dbReference type="EMBL" id="MDJZ01000017">
    <property type="protein sequence ID" value="OUE23491.1"/>
    <property type="molecule type" value="Genomic_DNA"/>
</dbReference>
<protein>
    <submittedName>
        <fullName evidence="1">Uncharacterized protein</fullName>
    </submittedName>
</protein>
<evidence type="ECO:0000313" key="2">
    <source>
        <dbReference type="Proteomes" id="UP000195101"/>
    </source>
</evidence>
<accession>A0A251YGX7</accession>
<organism evidence="1 2">
    <name type="scientific">Clavibacter michiganensis</name>
    <dbReference type="NCBI Taxonomy" id="28447"/>
    <lineage>
        <taxon>Bacteria</taxon>
        <taxon>Bacillati</taxon>
        <taxon>Actinomycetota</taxon>
        <taxon>Actinomycetes</taxon>
        <taxon>Micrococcales</taxon>
        <taxon>Microbacteriaceae</taxon>
        <taxon>Clavibacter</taxon>
    </lineage>
</organism>
<comment type="caution">
    <text evidence="1">The sequence shown here is derived from an EMBL/GenBank/DDBJ whole genome shotgun (WGS) entry which is preliminary data.</text>
</comment>
<dbReference type="Proteomes" id="UP000195101">
    <property type="component" value="Unassembled WGS sequence"/>
</dbReference>
<dbReference type="AlphaFoldDB" id="A0A251YGX7"/>
<keyword evidence="2" id="KW-1185">Reference proteome</keyword>